<dbReference type="Gene3D" id="2.30.30.750">
    <property type="match status" value="1"/>
</dbReference>
<accession>A0A1X2GHM2</accession>
<gene>
    <name evidence="3" type="ORF">DM01DRAFT_1040328</name>
</gene>
<feature type="domain" description="5'-3' exoribonuclease 1 SH3-like" evidence="2">
    <location>
        <begin position="73"/>
        <end position="139"/>
    </location>
</feature>
<dbReference type="Pfam" id="PF18129">
    <property type="entry name" value="SH3_12"/>
    <property type="match status" value="1"/>
</dbReference>
<evidence type="ECO:0000313" key="3">
    <source>
        <dbReference type="EMBL" id="ORX53943.1"/>
    </source>
</evidence>
<protein>
    <recommendedName>
        <fullName evidence="2">5'-3' exoribonuclease 1 SH3-like domain-containing protein</fullName>
    </recommendedName>
</protein>
<dbReference type="EMBL" id="MCGT01000014">
    <property type="protein sequence ID" value="ORX53943.1"/>
    <property type="molecule type" value="Genomic_DNA"/>
</dbReference>
<reference evidence="3 4" key="1">
    <citation type="submission" date="2016-07" db="EMBL/GenBank/DDBJ databases">
        <title>Pervasive Adenine N6-methylation of Active Genes in Fungi.</title>
        <authorList>
            <consortium name="DOE Joint Genome Institute"/>
            <person name="Mondo S.J."/>
            <person name="Dannebaum R.O."/>
            <person name="Kuo R.C."/>
            <person name="Labutti K."/>
            <person name="Haridas S."/>
            <person name="Kuo A."/>
            <person name="Salamov A."/>
            <person name="Ahrendt S.R."/>
            <person name="Lipzen A."/>
            <person name="Sullivan W."/>
            <person name="Andreopoulos W.B."/>
            <person name="Clum A."/>
            <person name="Lindquist E."/>
            <person name="Daum C."/>
            <person name="Ramamoorthy G.K."/>
            <person name="Gryganskyi A."/>
            <person name="Culley D."/>
            <person name="Magnuson J.K."/>
            <person name="James T.Y."/>
            <person name="O'Malley M.A."/>
            <person name="Stajich J.E."/>
            <person name="Spatafora J.W."/>
            <person name="Visel A."/>
            <person name="Grigoriev I.V."/>
        </authorList>
    </citation>
    <scope>NUCLEOTIDE SEQUENCE [LARGE SCALE GENOMIC DNA]</scope>
    <source>
        <strain evidence="3 4">NRRL 3301</strain>
    </source>
</reference>
<evidence type="ECO:0000313" key="4">
    <source>
        <dbReference type="Proteomes" id="UP000242146"/>
    </source>
</evidence>
<comment type="caution">
    <text evidence="3">The sequence shown here is derived from an EMBL/GenBank/DDBJ whole genome shotgun (WGS) entry which is preliminary data.</text>
</comment>
<dbReference type="Proteomes" id="UP000242146">
    <property type="component" value="Unassembled WGS sequence"/>
</dbReference>
<dbReference type="InterPro" id="IPR047008">
    <property type="entry name" value="XRN1_SH3_sf"/>
</dbReference>
<dbReference type="STRING" id="101127.A0A1X2GHM2"/>
<dbReference type="OrthoDB" id="372487at2759"/>
<dbReference type="InterPro" id="IPR041385">
    <property type="entry name" value="SH3_12"/>
</dbReference>
<dbReference type="AlphaFoldDB" id="A0A1X2GHM2"/>
<sequence>MRRWLKEKRVDNLPRASLADEQLDETVIAYIEQEAAKYLVWHENLVFKKVCVKGIPRKVLLRPEDADSRLHEQLFKLGDRVVYVKDSGAVPLDTKGTVVGVLDKQVEVVFDSAIMSGQDLGGRCSEFRGMSLPFHSLINLSVPQFVMSESGKAAPTKKHSAGHVSSKQSNRQPRPLQESTQNGSARPSGKSQSNRRSQQDPPRILKRSV</sequence>
<keyword evidence="4" id="KW-1185">Reference proteome</keyword>
<name>A0A1X2GHM2_9FUNG</name>
<feature type="compositionally biased region" description="Polar residues" evidence="1">
    <location>
        <begin position="163"/>
        <end position="200"/>
    </location>
</feature>
<feature type="region of interest" description="Disordered" evidence="1">
    <location>
        <begin position="149"/>
        <end position="209"/>
    </location>
</feature>
<evidence type="ECO:0000259" key="2">
    <source>
        <dbReference type="Pfam" id="PF18129"/>
    </source>
</evidence>
<evidence type="ECO:0000256" key="1">
    <source>
        <dbReference type="SAM" id="MobiDB-lite"/>
    </source>
</evidence>
<proteinExistence type="predicted"/>
<organism evidence="3 4">
    <name type="scientific">Hesseltinella vesiculosa</name>
    <dbReference type="NCBI Taxonomy" id="101127"/>
    <lineage>
        <taxon>Eukaryota</taxon>
        <taxon>Fungi</taxon>
        <taxon>Fungi incertae sedis</taxon>
        <taxon>Mucoromycota</taxon>
        <taxon>Mucoromycotina</taxon>
        <taxon>Mucoromycetes</taxon>
        <taxon>Mucorales</taxon>
        <taxon>Cunninghamellaceae</taxon>
        <taxon>Hesseltinella</taxon>
    </lineage>
</organism>